<comment type="caution">
    <text evidence="7">The sequence shown here is derived from an EMBL/GenBank/DDBJ whole genome shotgun (WGS) entry which is preliminary data.</text>
</comment>
<evidence type="ECO:0000256" key="1">
    <source>
        <dbReference type="ARBA" id="ARBA00022729"/>
    </source>
</evidence>
<evidence type="ECO:0000256" key="4">
    <source>
        <dbReference type="ARBA" id="ARBA00023319"/>
    </source>
</evidence>
<name>A0A1J5S6R5_9ZZZZ</name>
<evidence type="ECO:0000256" key="5">
    <source>
        <dbReference type="SAM" id="MobiDB-lite"/>
    </source>
</evidence>
<dbReference type="GO" id="GO:0008810">
    <property type="term" value="F:cellulase activity"/>
    <property type="evidence" value="ECO:0007669"/>
    <property type="project" value="UniProtKB-EC"/>
</dbReference>
<feature type="compositionally biased region" description="Polar residues" evidence="5">
    <location>
        <begin position="1352"/>
        <end position="1371"/>
    </location>
</feature>
<feature type="domain" description="Ig-like" evidence="6">
    <location>
        <begin position="1268"/>
        <end position="1348"/>
    </location>
</feature>
<dbReference type="SUPFAM" id="SSF48726">
    <property type="entry name" value="Immunoglobulin"/>
    <property type="match status" value="5"/>
</dbReference>
<dbReference type="InterPro" id="IPR036179">
    <property type="entry name" value="Ig-like_dom_sf"/>
</dbReference>
<dbReference type="SMART" id="SM00408">
    <property type="entry name" value="IGc2"/>
    <property type="match status" value="5"/>
</dbReference>
<dbReference type="Pfam" id="PF13927">
    <property type="entry name" value="Ig_3"/>
    <property type="match status" value="4"/>
</dbReference>
<organism evidence="7">
    <name type="scientific">mine drainage metagenome</name>
    <dbReference type="NCBI Taxonomy" id="410659"/>
    <lineage>
        <taxon>unclassified sequences</taxon>
        <taxon>metagenomes</taxon>
        <taxon>ecological metagenomes</taxon>
    </lineage>
</organism>
<keyword evidence="7" id="KW-0326">Glycosidase</keyword>
<feature type="domain" description="Ig-like" evidence="6">
    <location>
        <begin position="1092"/>
        <end position="1165"/>
    </location>
</feature>
<accession>A0A1J5S6R5</accession>
<evidence type="ECO:0000256" key="2">
    <source>
        <dbReference type="ARBA" id="ARBA00022737"/>
    </source>
</evidence>
<evidence type="ECO:0000256" key="3">
    <source>
        <dbReference type="ARBA" id="ARBA00023157"/>
    </source>
</evidence>
<keyword evidence="3" id="KW-1015">Disulfide bond</keyword>
<dbReference type="SMART" id="SM00409">
    <property type="entry name" value="IG"/>
    <property type="match status" value="5"/>
</dbReference>
<feature type="region of interest" description="Disordered" evidence="5">
    <location>
        <begin position="1337"/>
        <end position="1371"/>
    </location>
</feature>
<dbReference type="InterPro" id="IPR003598">
    <property type="entry name" value="Ig_sub2"/>
</dbReference>
<evidence type="ECO:0000313" key="7">
    <source>
        <dbReference type="EMBL" id="OIR03999.1"/>
    </source>
</evidence>
<feature type="compositionally biased region" description="Low complexity" evidence="5">
    <location>
        <begin position="1337"/>
        <end position="1351"/>
    </location>
</feature>
<dbReference type="Gene3D" id="2.60.40.10">
    <property type="entry name" value="Immunoglobulins"/>
    <property type="match status" value="5"/>
</dbReference>
<dbReference type="InterPro" id="IPR013098">
    <property type="entry name" value="Ig_I-set"/>
</dbReference>
<dbReference type="PANTHER" id="PTHR12231">
    <property type="entry name" value="CTX-RELATED TYPE I TRANSMEMBRANE PROTEIN"/>
    <property type="match status" value="1"/>
</dbReference>
<dbReference type="PANTHER" id="PTHR12231:SF253">
    <property type="entry name" value="DPR-INTERACTING PROTEIN ETA, ISOFORM B-RELATED"/>
    <property type="match status" value="1"/>
</dbReference>
<feature type="domain" description="Ig-like" evidence="6">
    <location>
        <begin position="1356"/>
        <end position="1438"/>
    </location>
</feature>
<gene>
    <name evidence="7" type="primary">cenC_3</name>
    <name evidence="7" type="ORF">GALL_139360</name>
</gene>
<proteinExistence type="predicted"/>
<dbReference type="InterPro" id="IPR013783">
    <property type="entry name" value="Ig-like_fold"/>
</dbReference>
<keyword evidence="4" id="KW-0393">Immunoglobulin domain</keyword>
<keyword evidence="1" id="KW-0732">Signal</keyword>
<dbReference type="Pfam" id="PF07679">
    <property type="entry name" value="I-set"/>
    <property type="match status" value="1"/>
</dbReference>
<dbReference type="EMBL" id="MLJW01000061">
    <property type="protein sequence ID" value="OIR03999.1"/>
    <property type="molecule type" value="Genomic_DNA"/>
</dbReference>
<feature type="domain" description="Ig-like" evidence="6">
    <location>
        <begin position="1180"/>
        <end position="1260"/>
    </location>
</feature>
<dbReference type="InterPro" id="IPR003599">
    <property type="entry name" value="Ig_sub"/>
</dbReference>
<dbReference type="InterPro" id="IPR007110">
    <property type="entry name" value="Ig-like_dom"/>
</dbReference>
<dbReference type="EC" id="3.2.1.4" evidence="7"/>
<keyword evidence="7" id="KW-0378">Hydrolase</keyword>
<sequence length="2004" mass="199889">MPSFTSSCVHASAARPVQAFPPRGTRWFPRAARVFATGTALLFACSLQKLTAQTTVTTDVTVSNNGTYTFPDLTTVSGAKVTLGTSSTLTWSGGGNLTGCTVSGALGSSMILGANTTLTLDSATSATGSLSFKDNNQGATLINAGTLTTQNTPGIAVQTFTNQGTLSFSGDVVSAIGANGVASTFQNSGTVSVDRTFLNVYSAFKNTGTLTVTNNGVIFLLGSEKTADLGSMTITSPGSIILEGSLDNSNATLNPPSGGSYDVENATITGGTISNGAITLGTGDSVTLADASYSGDLSLGTNASVTLKGSADFTGTNLVLGMGANVTWDQATTLAGRTITIGSGAGLISNGSMTIAANTTITGSPSLTAHGSGTSVTNYGQIAGTSDGGTLSATTFINEGTITAKNLGDLSLGSVGAGTSFKNDTGGTIIADGGTIQLTGDFSNLGRIYTTSNGGTIRLSTNSTSGFGSIDVSAGGAAMITSIIDNTGLTLNPPAGGKFVLAGGGIKNGTVASGALTYSGPSSMLDGVSVLDDCVLPASSELMLIDGTSFSGSNISLGQNASFRWLQSGQLTGKSITMALTSAFSVGRYNNEGGSLTLDPATTMNGAITFTSNSDSTITNNGTITHVSGTGLIYGYPFTNNGTIKVTSSTLEIGSSYAQGANLPNSTFVNNGTVISDGGTLEIGTGFSGVGSVKAINRGVVSFQGAITTGNISNVSADSISHIQISGTLDNSNATLHAPSGGTYELDGGTIKGGTISAGAVTFGALGGTIDGAQLGGAITVPLHTSITLTGGVNVSNQSISLGSGASLTFNQPLPYLTSNIVYLAGGSTLTLTTGSLTLDNQSTLSGYGQVILNDPKAIFSNYGNIGSQGSSLKISASAMVNGGKIMLGDNNSISANCPISLGGTVNLEGGTLGSTKGIEISGTVFSDGGTLTAGSWVTIDQNAYFGGDGTINGDLILSGGTLDLGKMGGDLRVSNGSLKVASPSTLKLTILRSYAEILNFLQPTGDIDIGQGKLTLALVLEDVPQTGFSVKIVSVPAGTQFSGTFSNAPTTGSQITANYSGTTYTFRVDYDSSGVTLTYVATPSGSTPSAPSISTQPQNTSVNQGASATFSVVAAGVPAPTYQWQKSGVDIQGATNSSYTIAAASPSDAGSYDVVVSNSQGSVTSGYAELYINPATAAPTISHQPSNVSTSVGGSASFSVSATGNPEPTYQWRKDGVAIAGATGSTYTNLNISASDAGTYTVVVSNSAGSVTSDGATLTVTAASSAPTISQEPRSATVTVGGSAEFSVTATGNPEPTYQWRKDGVAIPGATDSTYSIDTVSASDAGTYDVVVSNSAGSTTSTGATLTVSNPTSAPSITEQPENEQAQVGSTATFSVSATGNPAPTYQWRKDGSAISGATAANLVLSNVQASDSGSYDVVVSNTLGSVTSRLVRLEVTTSPEAPTIDSQPVSLSVIVGQQASFSVEAEGDPAPAYQWTKGGQAIAGATQATFTIPSAQLSDAGTYAVVVSNSSGSVTSQNAALKVYAHDYAGVYFGTIGTDGQFALVVNHDHTGSYLAYLPSTGEAIVQANILVDDSGHFSFQTTTPTTTSASVTSGRLQPAVAASGQVTVDGTIVGNGQLTGSISDTSSHPMTGTQAASTTTAAAAGYYQAASSSSDATIDLIVSGDGRAFVLSQSSSGVSATTGTVDGTGKVTATLAAGESISATVSGSSAKVTLTDSKGSTSLAGGTPAMLEAQHLVGISARALCDTGSNNAVAGFIIDGNEAKLVLIRAVGPGLASQGIAQPIPNPKLELYAGQTLIASNTGWSTASNASEIAAAAARIGDFALSQGSADSAIFTTLQPGLYTANASPSDGKPGVVLVEVYDLSTPSLGNKIVALSSRVEVGTGQDDGVAGFVVSGTAPKQFLIRAVGPTLASYSVSGVLSHPVLKLYQGSTLVTQNTGWMTATNASQIPAAAKSVGEFALQSNDDSALLVTLDPGVYTANVSSGDGTKGVALIEVYEIR</sequence>
<keyword evidence="2" id="KW-0677">Repeat</keyword>
<reference evidence="7" key="1">
    <citation type="submission" date="2016-10" db="EMBL/GenBank/DDBJ databases">
        <title>Sequence of Gallionella enrichment culture.</title>
        <authorList>
            <person name="Poehlein A."/>
            <person name="Muehling M."/>
            <person name="Daniel R."/>
        </authorList>
    </citation>
    <scope>NUCLEOTIDE SEQUENCE</scope>
</reference>
<feature type="domain" description="Ig-like" evidence="6">
    <location>
        <begin position="1444"/>
        <end position="1524"/>
    </location>
</feature>
<protein>
    <submittedName>
        <fullName evidence="7">Endoglucanase C</fullName>
        <ecNumber evidence="7">3.2.1.4</ecNumber>
    </submittedName>
</protein>
<dbReference type="InterPro" id="IPR051170">
    <property type="entry name" value="Neural/epithelial_adhesion"/>
</dbReference>
<evidence type="ECO:0000259" key="6">
    <source>
        <dbReference type="PROSITE" id="PS50835"/>
    </source>
</evidence>
<dbReference type="PROSITE" id="PS50835">
    <property type="entry name" value="IG_LIKE"/>
    <property type="match status" value="5"/>
</dbReference>